<protein>
    <submittedName>
        <fullName evidence="8">Uncharacterized protein</fullName>
    </submittedName>
</protein>
<evidence type="ECO:0000256" key="2">
    <source>
        <dbReference type="ARBA" id="ARBA00005587"/>
    </source>
</evidence>
<dbReference type="GO" id="GO:0005886">
    <property type="term" value="C:plasma membrane"/>
    <property type="evidence" value="ECO:0007669"/>
    <property type="project" value="TreeGrafter"/>
</dbReference>
<gene>
    <name evidence="8" type="ORF">WICPIJ_009620</name>
</gene>
<evidence type="ECO:0000256" key="7">
    <source>
        <dbReference type="SAM" id="Phobius"/>
    </source>
</evidence>
<comment type="caution">
    <text evidence="8">The sequence shown here is derived from an EMBL/GenBank/DDBJ whole genome shotgun (WGS) entry which is preliminary data.</text>
</comment>
<feature type="transmembrane region" description="Helical" evidence="7">
    <location>
        <begin position="171"/>
        <end position="189"/>
    </location>
</feature>
<keyword evidence="9" id="KW-1185">Reference proteome</keyword>
<sequence>MSNRLHWDPSSGTQTHMNSQQQQQQQQQQTIMSDSQPIKDIENQLSNDDADDQVTKIQTTGDNSEYILIGRTKVLKSELIGAFAGTLNPGLAAPSPYKFGNPAPLGLCAFALTTFVLSLVNARAKGVHTPNIVTGLAIFYGGLVQLLAGMWEIALGNTFGGTALSSYGGFWLSYGAIQIPWFGIGAAYADKNDLANAVGFYLTGWTIFTFLLVLCTLKSTVAFFSLFFFLDITFLLLALGEYTGKVGVTRAGGVFGIITAFISWYNAFAGIATKENSYFTAYVVNLPGAKKAKWYR</sequence>
<evidence type="ECO:0000313" key="9">
    <source>
        <dbReference type="Proteomes" id="UP000774326"/>
    </source>
</evidence>
<organism evidence="8 9">
    <name type="scientific">Wickerhamomyces pijperi</name>
    <name type="common">Yeast</name>
    <name type="synonym">Pichia pijperi</name>
    <dbReference type="NCBI Taxonomy" id="599730"/>
    <lineage>
        <taxon>Eukaryota</taxon>
        <taxon>Fungi</taxon>
        <taxon>Dikarya</taxon>
        <taxon>Ascomycota</taxon>
        <taxon>Saccharomycotina</taxon>
        <taxon>Saccharomycetes</taxon>
        <taxon>Phaffomycetales</taxon>
        <taxon>Wickerhamomycetaceae</taxon>
        <taxon>Wickerhamomyces</taxon>
    </lineage>
</organism>
<dbReference type="InterPro" id="IPR000791">
    <property type="entry name" value="Gpr1/Fun34/SatP-like"/>
</dbReference>
<evidence type="ECO:0000256" key="6">
    <source>
        <dbReference type="SAM" id="MobiDB-lite"/>
    </source>
</evidence>
<dbReference type="Proteomes" id="UP000774326">
    <property type="component" value="Unassembled WGS sequence"/>
</dbReference>
<dbReference type="Pfam" id="PF01184">
    <property type="entry name" value="Gpr1_Fun34_YaaH"/>
    <property type="match status" value="1"/>
</dbReference>
<dbReference type="PANTHER" id="PTHR31123">
    <property type="entry name" value="ACCUMULATION OF DYADS PROTEIN 2-RELATED"/>
    <property type="match status" value="1"/>
</dbReference>
<evidence type="ECO:0000256" key="1">
    <source>
        <dbReference type="ARBA" id="ARBA00004141"/>
    </source>
</evidence>
<feature type="transmembrane region" description="Helical" evidence="7">
    <location>
        <begin position="251"/>
        <end position="272"/>
    </location>
</feature>
<feature type="compositionally biased region" description="Low complexity" evidence="6">
    <location>
        <begin position="20"/>
        <end position="29"/>
    </location>
</feature>
<keyword evidence="3 7" id="KW-0812">Transmembrane</keyword>
<proteinExistence type="inferred from homology"/>
<name>A0A9P8PMP1_WICPI</name>
<evidence type="ECO:0000313" key="8">
    <source>
        <dbReference type="EMBL" id="KAH3674277.1"/>
    </source>
</evidence>
<dbReference type="PROSITE" id="PS01114">
    <property type="entry name" value="GPR1_FUN34_YAAH"/>
    <property type="match status" value="1"/>
</dbReference>
<feature type="transmembrane region" description="Helical" evidence="7">
    <location>
        <begin position="132"/>
        <end position="151"/>
    </location>
</feature>
<feature type="transmembrane region" description="Helical" evidence="7">
    <location>
        <begin position="194"/>
        <end position="214"/>
    </location>
</feature>
<dbReference type="PANTHER" id="PTHR31123:SF1">
    <property type="entry name" value="ACCUMULATION OF DYADS PROTEIN 2-RELATED"/>
    <property type="match status" value="1"/>
</dbReference>
<dbReference type="InterPro" id="IPR051633">
    <property type="entry name" value="AceTr"/>
</dbReference>
<keyword evidence="4 7" id="KW-1133">Transmembrane helix</keyword>
<feature type="compositionally biased region" description="Polar residues" evidence="6">
    <location>
        <begin position="10"/>
        <end position="19"/>
    </location>
</feature>
<evidence type="ECO:0000256" key="3">
    <source>
        <dbReference type="ARBA" id="ARBA00022692"/>
    </source>
</evidence>
<reference evidence="8" key="1">
    <citation type="journal article" date="2021" name="Open Biol.">
        <title>Shared evolutionary footprints suggest mitochondrial oxidative damage underlies multiple complex I losses in fungi.</title>
        <authorList>
            <person name="Schikora-Tamarit M.A."/>
            <person name="Marcet-Houben M."/>
            <person name="Nosek J."/>
            <person name="Gabaldon T."/>
        </authorList>
    </citation>
    <scope>NUCLEOTIDE SEQUENCE</scope>
    <source>
        <strain evidence="8">CBS2887</strain>
    </source>
</reference>
<comment type="subcellular location">
    <subcellularLocation>
        <location evidence="1">Membrane</location>
        <topology evidence="1">Multi-pass membrane protein</topology>
    </subcellularLocation>
</comment>
<dbReference type="NCBIfam" id="NF038013">
    <property type="entry name" value="AceTr_1"/>
    <property type="match status" value="1"/>
</dbReference>
<reference evidence="8" key="2">
    <citation type="submission" date="2021-01" db="EMBL/GenBank/DDBJ databases">
        <authorList>
            <person name="Schikora-Tamarit M.A."/>
        </authorList>
    </citation>
    <scope>NUCLEOTIDE SEQUENCE</scope>
    <source>
        <strain evidence="8">CBS2887</strain>
    </source>
</reference>
<accession>A0A9P8PMP1</accession>
<dbReference type="OrthoDB" id="3648309at2759"/>
<dbReference type="GO" id="GO:0015123">
    <property type="term" value="F:acetate transmembrane transporter activity"/>
    <property type="evidence" value="ECO:0007669"/>
    <property type="project" value="TreeGrafter"/>
</dbReference>
<dbReference type="EMBL" id="JAEUBG010005542">
    <property type="protein sequence ID" value="KAH3674277.1"/>
    <property type="molecule type" value="Genomic_DNA"/>
</dbReference>
<feature type="region of interest" description="Disordered" evidence="6">
    <location>
        <begin position="1"/>
        <end position="34"/>
    </location>
</feature>
<dbReference type="InterPro" id="IPR047622">
    <property type="entry name" value="GPR1_FUN34_YAAH"/>
</dbReference>
<dbReference type="AlphaFoldDB" id="A0A9P8PMP1"/>
<evidence type="ECO:0000256" key="4">
    <source>
        <dbReference type="ARBA" id="ARBA00022989"/>
    </source>
</evidence>
<comment type="similarity">
    <text evidence="2">Belongs to the acetate uptake transporter (AceTr) (TC 2.A.96) family.</text>
</comment>
<evidence type="ECO:0000256" key="5">
    <source>
        <dbReference type="ARBA" id="ARBA00023136"/>
    </source>
</evidence>
<feature type="transmembrane region" description="Helical" evidence="7">
    <location>
        <begin position="103"/>
        <end position="120"/>
    </location>
</feature>
<feature type="transmembrane region" description="Helical" evidence="7">
    <location>
        <begin position="220"/>
        <end position="239"/>
    </location>
</feature>
<keyword evidence="5 7" id="KW-0472">Membrane</keyword>